<proteinExistence type="predicted"/>
<organism evidence="2 3">
    <name type="scientific">Desulfuromusa kysingii</name>
    <dbReference type="NCBI Taxonomy" id="37625"/>
    <lineage>
        <taxon>Bacteria</taxon>
        <taxon>Pseudomonadati</taxon>
        <taxon>Thermodesulfobacteriota</taxon>
        <taxon>Desulfuromonadia</taxon>
        <taxon>Desulfuromonadales</taxon>
        <taxon>Geopsychrobacteraceae</taxon>
        <taxon>Desulfuromusa</taxon>
    </lineage>
</organism>
<protein>
    <submittedName>
        <fullName evidence="2">Predicted Fe-Mo cluster-binding protein, NifX family</fullName>
    </submittedName>
</protein>
<keyword evidence="3" id="KW-1185">Reference proteome</keyword>
<evidence type="ECO:0000313" key="2">
    <source>
        <dbReference type="EMBL" id="SEA72537.1"/>
    </source>
</evidence>
<feature type="domain" description="Dinitrogenase iron-molybdenum cofactor biosynthesis" evidence="1">
    <location>
        <begin position="10"/>
        <end position="103"/>
    </location>
</feature>
<accession>A0A1H4DIY6</accession>
<dbReference type="OrthoDB" id="280278at2"/>
<reference evidence="2 3" key="1">
    <citation type="submission" date="2016-10" db="EMBL/GenBank/DDBJ databases">
        <authorList>
            <person name="de Groot N.N."/>
        </authorList>
    </citation>
    <scope>NUCLEOTIDE SEQUENCE [LARGE SCALE GENOMIC DNA]</scope>
    <source>
        <strain evidence="2 3">DSM 7343</strain>
    </source>
</reference>
<dbReference type="Gene3D" id="3.30.420.130">
    <property type="entry name" value="Dinitrogenase iron-molybdenum cofactor biosynthesis domain"/>
    <property type="match status" value="1"/>
</dbReference>
<dbReference type="AlphaFoldDB" id="A0A1H4DIY6"/>
<sequence>MLIAIASKSGELVDQHFGQAEMFRIYDYKKDNPQQISAVSVNKFSDETPGHSFSEQRFSQVVAALQGCRAVAVSQIGEIPEQQLILSGIQPVKTQATIVEALKLAHDSVCTGKCQGGSVPGGCPHQ</sequence>
<dbReference type="Proteomes" id="UP000199409">
    <property type="component" value="Unassembled WGS sequence"/>
</dbReference>
<dbReference type="PANTHER" id="PTHR33937">
    <property type="entry name" value="IRON-MOLYBDENUM PROTEIN-RELATED-RELATED"/>
    <property type="match status" value="1"/>
</dbReference>
<dbReference type="CDD" id="cd00562">
    <property type="entry name" value="NifX_NifB"/>
    <property type="match status" value="1"/>
</dbReference>
<evidence type="ECO:0000313" key="3">
    <source>
        <dbReference type="Proteomes" id="UP000199409"/>
    </source>
</evidence>
<dbReference type="PANTHER" id="PTHR33937:SF1">
    <property type="entry name" value="IRON-MOLIBDENUM COFACTOR PROCESSING PROTEIN"/>
    <property type="match status" value="1"/>
</dbReference>
<dbReference type="InterPro" id="IPR051840">
    <property type="entry name" value="NifX/NifY_domain"/>
</dbReference>
<gene>
    <name evidence="2" type="ORF">SAMN05660420_02978</name>
</gene>
<name>A0A1H4DIY6_9BACT</name>
<dbReference type="SUPFAM" id="SSF53146">
    <property type="entry name" value="Nitrogenase accessory factor-like"/>
    <property type="match status" value="1"/>
</dbReference>
<dbReference type="RefSeq" id="WP_092350249.1">
    <property type="nucleotide sequence ID" value="NZ_FNQN01000010.1"/>
</dbReference>
<dbReference type="EMBL" id="FNQN01000010">
    <property type="protein sequence ID" value="SEA72537.1"/>
    <property type="molecule type" value="Genomic_DNA"/>
</dbReference>
<dbReference type="Pfam" id="PF02579">
    <property type="entry name" value="Nitro_FeMo-Co"/>
    <property type="match status" value="1"/>
</dbReference>
<dbReference type="InterPro" id="IPR003731">
    <property type="entry name" value="Di-Nase_FeMo-co_biosynth"/>
</dbReference>
<evidence type="ECO:0000259" key="1">
    <source>
        <dbReference type="Pfam" id="PF02579"/>
    </source>
</evidence>
<dbReference type="STRING" id="37625.SAMN05660420_02978"/>
<dbReference type="InterPro" id="IPR036105">
    <property type="entry name" value="DiNase_FeMo-co_biosyn_sf"/>
</dbReference>